<feature type="region of interest" description="Disordered" evidence="1">
    <location>
        <begin position="76"/>
        <end position="95"/>
    </location>
</feature>
<organism evidence="2 3">
    <name type="scientific">Pleurodeles waltl</name>
    <name type="common">Iberian ribbed newt</name>
    <dbReference type="NCBI Taxonomy" id="8319"/>
    <lineage>
        <taxon>Eukaryota</taxon>
        <taxon>Metazoa</taxon>
        <taxon>Chordata</taxon>
        <taxon>Craniata</taxon>
        <taxon>Vertebrata</taxon>
        <taxon>Euteleostomi</taxon>
        <taxon>Amphibia</taxon>
        <taxon>Batrachia</taxon>
        <taxon>Caudata</taxon>
        <taxon>Salamandroidea</taxon>
        <taxon>Salamandridae</taxon>
        <taxon>Pleurodelinae</taxon>
        <taxon>Pleurodeles</taxon>
    </lineage>
</organism>
<evidence type="ECO:0000313" key="3">
    <source>
        <dbReference type="Proteomes" id="UP001066276"/>
    </source>
</evidence>
<gene>
    <name evidence="2" type="ORF">NDU88_007200</name>
</gene>
<comment type="caution">
    <text evidence="2">The sequence shown here is derived from an EMBL/GenBank/DDBJ whole genome shotgun (WGS) entry which is preliminary data.</text>
</comment>
<accession>A0AAV7QJY8</accession>
<sequence length="301" mass="32961">MVATINVNPILISDDSESEWHWPTPPPSSMGPIHTRLDSIPYTYGFEYEEGLEGSLDPYEYQDDPNMDWAQELGEASGLDTSPDAGMLSPPTTAEGATYSTVVSRAAEVLGLELPTVQVRSNLLKEVLQPRASTSESLLPFNEALTDVLLSTRSRPNTGASVNRTIARRHRPVPNDSKFLFQHPTPESLVIQASSSSGAFPSTPLDRESKRLDQFGKKMFSSSSLALRSVNTTCLLDCYTHYLWDRFVQVLSQIPEEAHAIIFQAVTDGKDAGKFTIRCGVDTTISLGRSVATTVALRSHA</sequence>
<dbReference type="EMBL" id="JANPWB010000010">
    <property type="protein sequence ID" value="KAJ1140862.1"/>
    <property type="molecule type" value="Genomic_DNA"/>
</dbReference>
<evidence type="ECO:0000313" key="2">
    <source>
        <dbReference type="EMBL" id="KAJ1140862.1"/>
    </source>
</evidence>
<dbReference type="Proteomes" id="UP001066276">
    <property type="component" value="Chromosome 6"/>
</dbReference>
<name>A0AAV7QJY8_PLEWA</name>
<protein>
    <submittedName>
        <fullName evidence="2">Uncharacterized protein</fullName>
    </submittedName>
</protein>
<reference evidence="2" key="1">
    <citation type="journal article" date="2022" name="bioRxiv">
        <title>Sequencing and chromosome-scale assembly of the giantPleurodeles waltlgenome.</title>
        <authorList>
            <person name="Brown T."/>
            <person name="Elewa A."/>
            <person name="Iarovenko S."/>
            <person name="Subramanian E."/>
            <person name="Araus A.J."/>
            <person name="Petzold A."/>
            <person name="Susuki M."/>
            <person name="Suzuki K.-i.T."/>
            <person name="Hayashi T."/>
            <person name="Toyoda A."/>
            <person name="Oliveira C."/>
            <person name="Osipova E."/>
            <person name="Leigh N.D."/>
            <person name="Simon A."/>
            <person name="Yun M.H."/>
        </authorList>
    </citation>
    <scope>NUCLEOTIDE SEQUENCE</scope>
    <source>
        <strain evidence="2">20211129_DDA</strain>
        <tissue evidence="2">Liver</tissue>
    </source>
</reference>
<proteinExistence type="predicted"/>
<keyword evidence="3" id="KW-1185">Reference proteome</keyword>
<dbReference type="Gene3D" id="1.10.287.3160">
    <property type="match status" value="1"/>
</dbReference>
<dbReference type="AlphaFoldDB" id="A0AAV7QJY8"/>
<evidence type="ECO:0000256" key="1">
    <source>
        <dbReference type="SAM" id="MobiDB-lite"/>
    </source>
</evidence>